<feature type="transmembrane region" description="Helical" evidence="7">
    <location>
        <begin position="290"/>
        <end position="317"/>
    </location>
</feature>
<evidence type="ECO:0000256" key="5">
    <source>
        <dbReference type="ARBA" id="ARBA00023136"/>
    </source>
</evidence>
<comment type="caution">
    <text evidence="10">The sequence shown here is derived from an EMBL/GenBank/DDBJ whole genome shotgun (WGS) entry which is preliminary data.</text>
</comment>
<dbReference type="PANTHER" id="PTHR30572:SF4">
    <property type="entry name" value="ABC TRANSPORTER PERMEASE YTRF"/>
    <property type="match status" value="1"/>
</dbReference>
<comment type="subcellular location">
    <subcellularLocation>
        <location evidence="1">Cell membrane</location>
        <topology evidence="1">Multi-pass membrane protein</topology>
    </subcellularLocation>
</comment>
<evidence type="ECO:0000313" key="11">
    <source>
        <dbReference type="Proteomes" id="UP000635606"/>
    </source>
</evidence>
<evidence type="ECO:0000256" key="4">
    <source>
        <dbReference type="ARBA" id="ARBA00022989"/>
    </source>
</evidence>
<sequence length="805" mass="82494">MWKVTLRQNLSRLLLSAAAVVLGVAFVAGTLLFSDGLTGSLSSRVGSLDRGVSVDVSGVPADDARVDRVRGVDGVLTAEALRTVTGVGLARPDGKKISGTHLAVTVPRDPALRSYDLVGGRLPDAPGEAVLDAETAREHDIRTGGTVRVGGRTAATPFRVVGVVEVSGSSIDIGTAVVGLTLADARALTDESGRDRIVVAARPGVSDTDLAARVRAVTDGTVRTRAQLVEANLDRALGDVSQFRAGLLAFALVSVLVAAFVIANTFTIVLTQRSRESAMLRMLGASRRQVFANVLLESTAVGLLASVAGLLLGYGIAAGIGALHGTFAGGPSVAPRFSVLSALVPVLTGTVVTVGAALLPAWRASRVPPVQALSDAALHTGRGARRGRLLVGALVLAGGIGILTLRGELVVVVAGGALTFLGLVMFGPVLVPAMIRAAGWPLARVLRLVGLAVADAGRNPRRVASTAMALVIGIGLVSAFAVGASSVREGAGRAVDARFGAAFVLSTYGGQVPPQLVERLRAEPDLGTVALHYFAFDEALDADITTADPALLARAQQLASGDIRALAPGSAVVRNLRGTRPGGTVTVGGRELRVVAVLPQTPGRAEVFVTEPDFTALHPGVRADQAEVEPAAGVSATTARRTLDAILADYPAIDLQDHAAFKAAQSRQINRALGLVTALLALAVVISLIGVANTLTLSVIERTREHALLRALGLTTRQLRWLLAVEAMLIALTGAVLGVGLGIGVIASAMTALSASNAGTATFHLVLPWTQLALTLAGATVAALLASVLPARRAMKRQIVPSLTG</sequence>
<feature type="domain" description="MacB-like periplasmic core" evidence="9">
    <location>
        <begin position="14"/>
        <end position="216"/>
    </location>
</feature>
<evidence type="ECO:0000259" key="9">
    <source>
        <dbReference type="Pfam" id="PF12704"/>
    </source>
</evidence>
<dbReference type="GO" id="GO:0022857">
    <property type="term" value="F:transmembrane transporter activity"/>
    <property type="evidence" value="ECO:0007669"/>
    <property type="project" value="TreeGrafter"/>
</dbReference>
<dbReference type="AlphaFoldDB" id="A0A8J4A3D1"/>
<evidence type="ECO:0000256" key="7">
    <source>
        <dbReference type="SAM" id="Phobius"/>
    </source>
</evidence>
<name>A0A8J4A3D1_9ACTN</name>
<feature type="transmembrane region" description="Helical" evidence="7">
    <location>
        <begin position="721"/>
        <end position="749"/>
    </location>
</feature>
<evidence type="ECO:0000259" key="8">
    <source>
        <dbReference type="Pfam" id="PF02687"/>
    </source>
</evidence>
<evidence type="ECO:0000256" key="3">
    <source>
        <dbReference type="ARBA" id="ARBA00022692"/>
    </source>
</evidence>
<evidence type="ECO:0000313" key="10">
    <source>
        <dbReference type="EMBL" id="GIJ74989.1"/>
    </source>
</evidence>
<keyword evidence="11" id="KW-1185">Reference proteome</keyword>
<reference evidence="10" key="1">
    <citation type="submission" date="2021-01" db="EMBL/GenBank/DDBJ databases">
        <title>Whole genome shotgun sequence of Virgisporangium ochraceum NBRC 16418.</title>
        <authorList>
            <person name="Komaki H."/>
            <person name="Tamura T."/>
        </authorList>
    </citation>
    <scope>NUCLEOTIDE SEQUENCE</scope>
    <source>
        <strain evidence="10">NBRC 16418</strain>
    </source>
</reference>
<dbReference type="Pfam" id="PF02687">
    <property type="entry name" value="FtsX"/>
    <property type="match status" value="2"/>
</dbReference>
<feature type="transmembrane region" description="Helical" evidence="7">
    <location>
        <begin position="247"/>
        <end position="270"/>
    </location>
</feature>
<feature type="transmembrane region" description="Helical" evidence="7">
    <location>
        <begin position="337"/>
        <end position="359"/>
    </location>
</feature>
<dbReference type="PANTHER" id="PTHR30572">
    <property type="entry name" value="MEMBRANE COMPONENT OF TRANSPORTER-RELATED"/>
    <property type="match status" value="1"/>
</dbReference>
<feature type="transmembrane region" description="Helical" evidence="7">
    <location>
        <begin position="769"/>
        <end position="789"/>
    </location>
</feature>
<keyword evidence="2" id="KW-1003">Cell membrane</keyword>
<accession>A0A8J4A3D1</accession>
<feature type="transmembrane region" description="Helical" evidence="7">
    <location>
        <begin position="411"/>
        <end position="435"/>
    </location>
</feature>
<comment type="similarity">
    <text evidence="6">Belongs to the ABC-4 integral membrane protein family.</text>
</comment>
<dbReference type="Pfam" id="PF12704">
    <property type="entry name" value="MacB_PCD"/>
    <property type="match status" value="1"/>
</dbReference>
<organism evidence="10 11">
    <name type="scientific">Virgisporangium ochraceum</name>
    <dbReference type="NCBI Taxonomy" id="65505"/>
    <lineage>
        <taxon>Bacteria</taxon>
        <taxon>Bacillati</taxon>
        <taxon>Actinomycetota</taxon>
        <taxon>Actinomycetes</taxon>
        <taxon>Micromonosporales</taxon>
        <taxon>Micromonosporaceae</taxon>
        <taxon>Virgisporangium</taxon>
    </lineage>
</organism>
<feature type="transmembrane region" description="Helical" evidence="7">
    <location>
        <begin position="672"/>
        <end position="700"/>
    </location>
</feature>
<dbReference type="EMBL" id="BOPH01000147">
    <property type="protein sequence ID" value="GIJ74989.1"/>
    <property type="molecule type" value="Genomic_DNA"/>
</dbReference>
<dbReference type="GO" id="GO:0005886">
    <property type="term" value="C:plasma membrane"/>
    <property type="evidence" value="ECO:0007669"/>
    <property type="project" value="UniProtKB-SubCell"/>
</dbReference>
<keyword evidence="5 7" id="KW-0472">Membrane</keyword>
<proteinExistence type="inferred from homology"/>
<dbReference type="InterPro" id="IPR025857">
    <property type="entry name" value="MacB_PCD"/>
</dbReference>
<evidence type="ECO:0000256" key="1">
    <source>
        <dbReference type="ARBA" id="ARBA00004651"/>
    </source>
</evidence>
<evidence type="ECO:0000256" key="2">
    <source>
        <dbReference type="ARBA" id="ARBA00022475"/>
    </source>
</evidence>
<keyword evidence="3 7" id="KW-0812">Transmembrane</keyword>
<dbReference type="Proteomes" id="UP000635606">
    <property type="component" value="Unassembled WGS sequence"/>
</dbReference>
<feature type="transmembrane region" description="Helical" evidence="7">
    <location>
        <begin position="467"/>
        <end position="487"/>
    </location>
</feature>
<dbReference type="RefSeq" id="WP_203934771.1">
    <property type="nucleotide sequence ID" value="NZ_BOPH01000147.1"/>
</dbReference>
<feature type="domain" description="ABC3 transporter permease C-terminal" evidence="8">
    <location>
        <begin position="679"/>
        <end position="798"/>
    </location>
</feature>
<feature type="transmembrane region" description="Helical" evidence="7">
    <location>
        <begin position="389"/>
        <end position="405"/>
    </location>
</feature>
<evidence type="ECO:0000256" key="6">
    <source>
        <dbReference type="ARBA" id="ARBA00038076"/>
    </source>
</evidence>
<dbReference type="InterPro" id="IPR050250">
    <property type="entry name" value="Macrolide_Exporter_MacB"/>
</dbReference>
<protein>
    <submittedName>
        <fullName evidence="10">Membrane protein</fullName>
    </submittedName>
</protein>
<dbReference type="InterPro" id="IPR003838">
    <property type="entry name" value="ABC3_permease_C"/>
</dbReference>
<gene>
    <name evidence="10" type="ORF">Voc01_099060</name>
</gene>
<feature type="domain" description="ABC3 transporter permease C-terminal" evidence="8">
    <location>
        <begin position="249"/>
        <end position="369"/>
    </location>
</feature>
<keyword evidence="4 7" id="KW-1133">Transmembrane helix</keyword>